<proteinExistence type="predicted"/>
<evidence type="ECO:0000313" key="3">
    <source>
        <dbReference type="Proteomes" id="UP001331761"/>
    </source>
</evidence>
<feature type="chain" id="PRO_5042916612" evidence="1">
    <location>
        <begin position="17"/>
        <end position="110"/>
    </location>
</feature>
<comment type="caution">
    <text evidence="2">The sequence shown here is derived from an EMBL/GenBank/DDBJ whole genome shotgun (WGS) entry which is preliminary data.</text>
</comment>
<evidence type="ECO:0000313" key="2">
    <source>
        <dbReference type="EMBL" id="KAK5971025.1"/>
    </source>
</evidence>
<dbReference type="Proteomes" id="UP001331761">
    <property type="component" value="Unassembled WGS sequence"/>
</dbReference>
<reference evidence="2 3" key="1">
    <citation type="submission" date="2019-10" db="EMBL/GenBank/DDBJ databases">
        <title>Assembly and Annotation for the nematode Trichostrongylus colubriformis.</title>
        <authorList>
            <person name="Martin J."/>
        </authorList>
    </citation>
    <scope>NUCLEOTIDE SEQUENCE [LARGE SCALE GENOMIC DNA]</scope>
    <source>
        <strain evidence="2">G859</strain>
        <tissue evidence="2">Whole worm</tissue>
    </source>
</reference>
<protein>
    <submittedName>
        <fullName evidence="2">Uncharacterized protein</fullName>
    </submittedName>
</protein>
<dbReference type="EMBL" id="WIXE01018324">
    <property type="protein sequence ID" value="KAK5971025.1"/>
    <property type="molecule type" value="Genomic_DNA"/>
</dbReference>
<keyword evidence="1" id="KW-0732">Signal</keyword>
<keyword evidence="3" id="KW-1185">Reference proteome</keyword>
<feature type="signal peptide" evidence="1">
    <location>
        <begin position="1"/>
        <end position="16"/>
    </location>
</feature>
<evidence type="ECO:0000256" key="1">
    <source>
        <dbReference type="SAM" id="SignalP"/>
    </source>
</evidence>
<dbReference type="AlphaFoldDB" id="A0AAN8F0S7"/>
<sequence length="110" mass="11659">MKSLPIVLSVLVCVCSFEIPLLFGGISVNKDSIGFQRGINIDGNGVDHNTNFGFGSGNFGIDDRLDILKDGTRSGPRSSLKAGKDGLKWGAGIAVTEGPKIQKIQKRNGK</sequence>
<name>A0AAN8F0S7_TRICO</name>
<accession>A0AAN8F0S7</accession>
<organism evidence="2 3">
    <name type="scientific">Trichostrongylus colubriformis</name>
    <name type="common">Black scour worm</name>
    <dbReference type="NCBI Taxonomy" id="6319"/>
    <lineage>
        <taxon>Eukaryota</taxon>
        <taxon>Metazoa</taxon>
        <taxon>Ecdysozoa</taxon>
        <taxon>Nematoda</taxon>
        <taxon>Chromadorea</taxon>
        <taxon>Rhabditida</taxon>
        <taxon>Rhabditina</taxon>
        <taxon>Rhabditomorpha</taxon>
        <taxon>Strongyloidea</taxon>
        <taxon>Trichostrongylidae</taxon>
        <taxon>Trichostrongylus</taxon>
    </lineage>
</organism>
<gene>
    <name evidence="2" type="ORF">GCK32_001803</name>
</gene>